<evidence type="ECO:0000313" key="3">
    <source>
        <dbReference type="Proteomes" id="UP000177625"/>
    </source>
</evidence>
<feature type="compositionally biased region" description="Low complexity" evidence="1">
    <location>
        <begin position="394"/>
        <end position="408"/>
    </location>
</feature>
<feature type="compositionally biased region" description="Polar residues" evidence="1">
    <location>
        <begin position="292"/>
        <end position="307"/>
    </location>
</feature>
<gene>
    <name evidence="2" type="ORF">RSE6_02798</name>
</gene>
<proteinExistence type="predicted"/>
<keyword evidence="3" id="KW-1185">Reference proteome</keyword>
<feature type="region of interest" description="Disordered" evidence="1">
    <location>
        <begin position="354"/>
        <end position="450"/>
    </location>
</feature>
<feature type="region of interest" description="Disordered" evidence="1">
    <location>
        <begin position="273"/>
        <end position="320"/>
    </location>
</feature>
<feature type="compositionally biased region" description="Polar residues" evidence="1">
    <location>
        <begin position="354"/>
        <end position="390"/>
    </location>
</feature>
<sequence>MAGTLSSARNSQKAEPQPPIRSQVATRKTRSGFTIYIDDDDTPPPETGQGALEGASEAKEIKKEKEVICIASSSDYWRSSDNEDLMAASQEAECQVMPKGTSAKEAINLASSSSYGGSSDNEDFITASQEVERQVLPQGTSAKNAINLASSSNYGGSSDNEDLIAASQEVERQVMPQGTSAKNAINLASSSNYGGSSDNEDFIAASQELELMHSSQVKASKTVVNLASSSVYGSSSYNDDLVLANQQMELMRSWVDAGIQMAIDEAALEARCGSADDGKEKDESSGAFGQGSRMSHTGGNTFPQTPLSKPYQHNAPYATPAWSQNSPLQYSVPPHCQSQMTILGHQYTPTATGSLQSPGYYTPQHATYSSQSTNQNIQSHQPQGYYTTPPASHPPFLQSQAFSSSAPPQSSPTPGPYGMSAFHSGKISQSSGFISTTPQPLAPASSNIPTPTKRIKAQVTGQPFILPPNQYLSWHELEQYYGPPRADHPTDTSHAVVRLAWLKTLKMNVPPFDRVWVAGYKKQEAEDTWAGLPASKRQIVEISALVYKYKTKVSVPCREVPVDVLPLSFKSLLDQYFFVPERNLSGFADTVHKKALWVTALGLMDCVYRGHSAKDQEVAMLYYSKLPVVRRRAIEIKAKYLKVQLNPPNPTFKVFEARHCVQKKEHSTSKAVHESQRKTWLQEIGLYEEPFIWYPDTQSELGIAQQEETEVAWDDLGAKKRADIERRAATCQETCSWGASWEYIENDIGFTASDGERYTQWLSAVGMGRPLQAGETRDSIWIAKSNRDRAAIWKLAVRMKNEVQERWDVKERAMRRSKKRPRTTPKVAKTSANLVKTKRKQAYKPRTGYATAWEW</sequence>
<feature type="compositionally biased region" description="Polar residues" evidence="1">
    <location>
        <begin position="426"/>
        <end position="450"/>
    </location>
</feature>
<evidence type="ECO:0000313" key="2">
    <source>
        <dbReference type="EMBL" id="CZT42846.1"/>
    </source>
</evidence>
<name>A0A1E1M158_RHYSE</name>
<feature type="compositionally biased region" description="Polar residues" evidence="1">
    <location>
        <begin position="1"/>
        <end position="14"/>
    </location>
</feature>
<protein>
    <submittedName>
        <fullName evidence="2">Uncharacterized protein</fullName>
    </submittedName>
</protein>
<organism evidence="2 3">
    <name type="scientific">Rhynchosporium secalis</name>
    <name type="common">Barley scald fungus</name>
    <dbReference type="NCBI Taxonomy" id="38038"/>
    <lineage>
        <taxon>Eukaryota</taxon>
        <taxon>Fungi</taxon>
        <taxon>Dikarya</taxon>
        <taxon>Ascomycota</taxon>
        <taxon>Pezizomycotina</taxon>
        <taxon>Leotiomycetes</taxon>
        <taxon>Helotiales</taxon>
        <taxon>Ploettnerulaceae</taxon>
        <taxon>Rhynchosporium</taxon>
    </lineage>
</organism>
<dbReference type="EMBL" id="FJVC01000104">
    <property type="protein sequence ID" value="CZT42846.1"/>
    <property type="molecule type" value="Genomic_DNA"/>
</dbReference>
<feature type="compositionally biased region" description="Basic and acidic residues" evidence="1">
    <location>
        <begin position="274"/>
        <end position="284"/>
    </location>
</feature>
<dbReference type="AlphaFoldDB" id="A0A1E1M158"/>
<evidence type="ECO:0000256" key="1">
    <source>
        <dbReference type="SAM" id="MobiDB-lite"/>
    </source>
</evidence>
<feature type="region of interest" description="Disordered" evidence="1">
    <location>
        <begin position="1"/>
        <end position="58"/>
    </location>
</feature>
<dbReference type="Proteomes" id="UP000177625">
    <property type="component" value="Unassembled WGS sequence"/>
</dbReference>
<accession>A0A1E1M158</accession>
<reference evidence="3" key="1">
    <citation type="submission" date="2016-03" db="EMBL/GenBank/DDBJ databases">
        <authorList>
            <person name="Guldener U."/>
        </authorList>
    </citation>
    <scope>NUCLEOTIDE SEQUENCE [LARGE SCALE GENOMIC DNA]</scope>
</reference>